<keyword evidence="4" id="KW-0677">Repeat</keyword>
<dbReference type="AlphaFoldDB" id="A0AAN9XYN4"/>
<dbReference type="GO" id="GO:0071541">
    <property type="term" value="C:eukaryotic translation initiation factor 3 complex, eIF3m"/>
    <property type="evidence" value="ECO:0007669"/>
    <property type="project" value="TreeGrafter"/>
</dbReference>
<dbReference type="GO" id="GO:0033290">
    <property type="term" value="C:eukaryotic 48S preinitiation complex"/>
    <property type="evidence" value="ECO:0007669"/>
    <property type="project" value="UniProtKB-UniRule"/>
</dbReference>
<dbReference type="GO" id="GO:0001732">
    <property type="term" value="P:formation of cytoplasmic translation initiation complex"/>
    <property type="evidence" value="ECO:0007669"/>
    <property type="project" value="UniProtKB-UniRule"/>
</dbReference>
<dbReference type="GO" id="GO:0003723">
    <property type="term" value="F:RNA binding"/>
    <property type="evidence" value="ECO:0007669"/>
    <property type="project" value="TreeGrafter"/>
</dbReference>
<evidence type="ECO:0000313" key="10">
    <source>
        <dbReference type="Proteomes" id="UP001367676"/>
    </source>
</evidence>
<keyword evidence="2 7" id="KW-0396">Initiation factor</keyword>
<dbReference type="SUPFAM" id="SSF50978">
    <property type="entry name" value="WD40 repeat-like"/>
    <property type="match status" value="1"/>
</dbReference>
<dbReference type="PANTHER" id="PTHR19877:SF1">
    <property type="entry name" value="EUKARYOTIC TRANSLATION INITIATION FACTOR 3 SUBUNIT I"/>
    <property type="match status" value="1"/>
</dbReference>
<dbReference type="InterPro" id="IPR019775">
    <property type="entry name" value="WD40_repeat_CS"/>
</dbReference>
<dbReference type="InterPro" id="IPR001680">
    <property type="entry name" value="WD40_rpt"/>
</dbReference>
<dbReference type="InterPro" id="IPR027525">
    <property type="entry name" value="eIF3i"/>
</dbReference>
<reference evidence="9 10" key="1">
    <citation type="submission" date="2024-03" db="EMBL/GenBank/DDBJ databases">
        <title>Adaptation during the transition from Ophiocordyceps entomopathogen to insect associate is accompanied by gene loss and intensified selection.</title>
        <authorList>
            <person name="Ward C.M."/>
            <person name="Onetto C.A."/>
            <person name="Borneman A.R."/>
        </authorList>
    </citation>
    <scope>NUCLEOTIDE SEQUENCE [LARGE SCALE GENOMIC DNA]</scope>
    <source>
        <strain evidence="9">AWRI1</strain>
        <tissue evidence="9">Single Adult Female</tissue>
    </source>
</reference>
<dbReference type="PROSITE" id="PS50294">
    <property type="entry name" value="WD_REPEATS_REGION"/>
    <property type="match status" value="3"/>
</dbReference>
<evidence type="ECO:0000256" key="4">
    <source>
        <dbReference type="ARBA" id="ARBA00022737"/>
    </source>
</evidence>
<dbReference type="PROSITE" id="PS00678">
    <property type="entry name" value="WD_REPEATS_1"/>
    <property type="match status" value="1"/>
</dbReference>
<dbReference type="PANTHER" id="PTHR19877">
    <property type="entry name" value="EUKARYOTIC TRANSLATION INITIATION FACTOR 3 SUBUNIT I"/>
    <property type="match status" value="1"/>
</dbReference>
<feature type="repeat" description="WD" evidence="8">
    <location>
        <begin position="293"/>
        <end position="323"/>
    </location>
</feature>
<comment type="subunit">
    <text evidence="7">Component of the eukaryotic translation initiation factor 3 (eIF-3) complex.</text>
</comment>
<dbReference type="PROSITE" id="PS50082">
    <property type="entry name" value="WD_REPEATS_2"/>
    <property type="match status" value="5"/>
</dbReference>
<dbReference type="InterPro" id="IPR020472">
    <property type="entry name" value="WD40_PAC1"/>
</dbReference>
<comment type="subcellular location">
    <subcellularLocation>
        <location evidence="7">Cytoplasm</location>
    </subcellularLocation>
</comment>
<keyword evidence="1 7" id="KW-0963">Cytoplasm</keyword>
<feature type="repeat" description="WD" evidence="8">
    <location>
        <begin position="154"/>
        <end position="195"/>
    </location>
</feature>
<comment type="function">
    <text evidence="7">Component of the eukaryotic translation initiation factor 3 (eIF-3) complex, which is involved in protein synthesis of a specialized repertoire of mRNAs and, together with other initiation factors, stimulates binding of mRNA and methionyl-tRNAi to the 40S ribosome. The eIF-3 complex specifically targets and initiates translation of a subset of mRNAs involved in cell proliferation.</text>
</comment>
<dbReference type="Proteomes" id="UP001367676">
    <property type="component" value="Unassembled WGS sequence"/>
</dbReference>
<feature type="repeat" description="WD" evidence="8">
    <location>
        <begin position="196"/>
        <end position="237"/>
    </location>
</feature>
<evidence type="ECO:0000256" key="5">
    <source>
        <dbReference type="ARBA" id="ARBA00022917"/>
    </source>
</evidence>
<proteinExistence type="inferred from homology"/>
<comment type="similarity">
    <text evidence="7">Belongs to the eIF-3 subunit I family.</text>
</comment>
<keyword evidence="3 8" id="KW-0853">WD repeat</keyword>
<keyword evidence="10" id="KW-1185">Reference proteome</keyword>
<sequence>MITLIMYLHHFQKPILLHGHERALTQIKYNRDGDLLFSCAKDQTPNVWYSLNGERLGTFNGHCGAVWCIDVDWQTKHLISGAADNSLRLWDVSNGSEIGNLAVRSAVRTCAFNYSANMAVYTTDSTYGFACEIHIIDVRNADESFSKTSSILRMQVEGAKVTSTIWGPLDKTIITGHDDGTITQWDTTTGRIMNTIKEHKNAINDIQKNSDGTMFITASKDCTAKLFDVEDLSLLKTYTTERPVNSAAVSPIFDHVVVGGGQEAMEVTTTSTKAGKFDARFFHLIFEEEFARVKGHFGPINSLAFHPDGKSFSSGGEDGFVRIQSFDQSYFDYKFDY</sequence>
<feature type="repeat" description="WD" evidence="8">
    <location>
        <begin position="59"/>
        <end position="100"/>
    </location>
</feature>
<protein>
    <recommendedName>
        <fullName evidence="7">Eukaryotic translation initiation factor 3 subunit I</fullName>
        <shortName evidence="7">eIF3i</shortName>
    </recommendedName>
</protein>
<evidence type="ECO:0000313" key="9">
    <source>
        <dbReference type="EMBL" id="KAK7574512.1"/>
    </source>
</evidence>
<evidence type="ECO:0000256" key="8">
    <source>
        <dbReference type="PROSITE-ProRule" id="PRU00221"/>
    </source>
</evidence>
<dbReference type="InterPro" id="IPR015943">
    <property type="entry name" value="WD40/YVTN_repeat-like_dom_sf"/>
</dbReference>
<dbReference type="Gene3D" id="2.130.10.10">
    <property type="entry name" value="YVTN repeat-like/Quinoprotein amine dehydrogenase"/>
    <property type="match status" value="1"/>
</dbReference>
<evidence type="ECO:0000256" key="3">
    <source>
        <dbReference type="ARBA" id="ARBA00022574"/>
    </source>
</evidence>
<dbReference type="EMBL" id="JBBCAQ010000037">
    <property type="protein sequence ID" value="KAK7574512.1"/>
    <property type="molecule type" value="Genomic_DNA"/>
</dbReference>
<dbReference type="FunFam" id="2.130.10.10:FF:000127">
    <property type="entry name" value="Eukaryotic translation initiation factor 3 subunit I"/>
    <property type="match status" value="1"/>
</dbReference>
<evidence type="ECO:0000256" key="1">
    <source>
        <dbReference type="ARBA" id="ARBA00022490"/>
    </source>
</evidence>
<gene>
    <name evidence="9" type="ORF">V9T40_011703</name>
</gene>
<organism evidence="9 10">
    <name type="scientific">Parthenolecanium corni</name>
    <dbReference type="NCBI Taxonomy" id="536013"/>
    <lineage>
        <taxon>Eukaryota</taxon>
        <taxon>Metazoa</taxon>
        <taxon>Ecdysozoa</taxon>
        <taxon>Arthropoda</taxon>
        <taxon>Hexapoda</taxon>
        <taxon>Insecta</taxon>
        <taxon>Pterygota</taxon>
        <taxon>Neoptera</taxon>
        <taxon>Paraneoptera</taxon>
        <taxon>Hemiptera</taxon>
        <taxon>Sternorrhyncha</taxon>
        <taxon>Coccoidea</taxon>
        <taxon>Coccidae</taxon>
        <taxon>Parthenolecanium</taxon>
    </lineage>
</organism>
<name>A0AAN9XYN4_9HEMI</name>
<evidence type="ECO:0000256" key="6">
    <source>
        <dbReference type="ARBA" id="ARBA00038394"/>
    </source>
</evidence>
<dbReference type="GO" id="GO:0003743">
    <property type="term" value="F:translation initiation factor activity"/>
    <property type="evidence" value="ECO:0007669"/>
    <property type="project" value="UniProtKB-UniRule"/>
</dbReference>
<dbReference type="GO" id="GO:0016282">
    <property type="term" value="C:eukaryotic 43S preinitiation complex"/>
    <property type="evidence" value="ECO:0007669"/>
    <property type="project" value="UniProtKB-UniRule"/>
</dbReference>
<comment type="caution">
    <text evidence="9">The sequence shown here is derived from an EMBL/GenBank/DDBJ whole genome shotgun (WGS) entry which is preliminary data.</text>
</comment>
<dbReference type="HAMAP" id="MF_03008">
    <property type="entry name" value="eIF3i"/>
    <property type="match status" value="1"/>
</dbReference>
<dbReference type="PRINTS" id="PR00320">
    <property type="entry name" value="GPROTEINBRPT"/>
</dbReference>
<evidence type="ECO:0000256" key="7">
    <source>
        <dbReference type="HAMAP-Rule" id="MF_03008"/>
    </source>
</evidence>
<keyword evidence="5 7" id="KW-0648">Protein biosynthesis</keyword>
<evidence type="ECO:0000256" key="2">
    <source>
        <dbReference type="ARBA" id="ARBA00022540"/>
    </source>
</evidence>
<dbReference type="InterPro" id="IPR036322">
    <property type="entry name" value="WD40_repeat_dom_sf"/>
</dbReference>
<dbReference type="Pfam" id="PF24805">
    <property type="entry name" value="EIF3I"/>
    <property type="match status" value="1"/>
</dbReference>
<feature type="repeat" description="WD" evidence="8">
    <location>
        <begin position="17"/>
        <end position="58"/>
    </location>
</feature>
<accession>A0AAN9XYN4</accession>
<comment type="similarity">
    <text evidence="6">Belongs to the WD repeat STRAP family.</text>
</comment>
<dbReference type="SMART" id="SM00320">
    <property type="entry name" value="WD40"/>
    <property type="match status" value="6"/>
</dbReference>